<keyword evidence="4 11" id="KW-0378">Hydrolase</keyword>
<proteinExistence type="predicted"/>
<protein>
    <submittedName>
        <fullName evidence="11">Septal ring factor EnvC, activator of murein hydrolases AmiA and AmiB</fullName>
    </submittedName>
</protein>
<comment type="cofactor">
    <cofactor evidence="1">
        <name>Zn(2+)</name>
        <dbReference type="ChEBI" id="CHEBI:29105"/>
    </cofactor>
</comment>
<feature type="region of interest" description="Disordered" evidence="8">
    <location>
        <begin position="31"/>
        <end position="59"/>
    </location>
</feature>
<reference evidence="11 12" key="1">
    <citation type="submission" date="2016-11" db="EMBL/GenBank/DDBJ databases">
        <authorList>
            <person name="Jaros S."/>
            <person name="Januszkiewicz K."/>
            <person name="Wedrychowicz H."/>
        </authorList>
    </citation>
    <scope>NUCLEOTIDE SEQUENCE [LARGE SCALE GENOMIC DNA]</scope>
    <source>
        <strain evidence="11 12">ATCC 23634</strain>
    </source>
</reference>
<dbReference type="InterPro" id="IPR050570">
    <property type="entry name" value="Cell_wall_metabolism_enzyme"/>
</dbReference>
<evidence type="ECO:0000256" key="9">
    <source>
        <dbReference type="SAM" id="SignalP"/>
    </source>
</evidence>
<dbReference type="InterPro" id="IPR011055">
    <property type="entry name" value="Dup_hybrid_motif"/>
</dbReference>
<feature type="chain" id="PRO_5013244727" evidence="9">
    <location>
        <begin position="28"/>
        <end position="474"/>
    </location>
</feature>
<dbReference type="GO" id="GO:0006508">
    <property type="term" value="P:proteolysis"/>
    <property type="evidence" value="ECO:0007669"/>
    <property type="project" value="UniProtKB-KW"/>
</dbReference>
<dbReference type="PANTHER" id="PTHR21666">
    <property type="entry name" value="PEPTIDASE-RELATED"/>
    <property type="match status" value="1"/>
</dbReference>
<dbReference type="RefSeq" id="WP_072343469.1">
    <property type="nucleotide sequence ID" value="NZ_FPKU01000002.1"/>
</dbReference>
<dbReference type="EMBL" id="FPKU01000002">
    <property type="protein sequence ID" value="SFZ85348.1"/>
    <property type="molecule type" value="Genomic_DNA"/>
</dbReference>
<evidence type="ECO:0000256" key="1">
    <source>
        <dbReference type="ARBA" id="ARBA00001947"/>
    </source>
</evidence>
<feature type="domain" description="M23ase beta-sheet core" evidence="10">
    <location>
        <begin position="358"/>
        <end position="460"/>
    </location>
</feature>
<keyword evidence="9" id="KW-0732">Signal</keyword>
<evidence type="ECO:0000256" key="8">
    <source>
        <dbReference type="SAM" id="MobiDB-lite"/>
    </source>
</evidence>
<dbReference type="AlphaFoldDB" id="A0A1K2HZK6"/>
<keyword evidence="2" id="KW-0645">Protease</keyword>
<keyword evidence="5" id="KW-0862">Zinc</keyword>
<evidence type="ECO:0000256" key="4">
    <source>
        <dbReference type="ARBA" id="ARBA00022801"/>
    </source>
</evidence>
<dbReference type="GO" id="GO:0004222">
    <property type="term" value="F:metalloendopeptidase activity"/>
    <property type="evidence" value="ECO:0007669"/>
    <property type="project" value="TreeGrafter"/>
</dbReference>
<evidence type="ECO:0000256" key="5">
    <source>
        <dbReference type="ARBA" id="ARBA00022833"/>
    </source>
</evidence>
<dbReference type="STRING" id="665118.SAMN02983003_2523"/>
<evidence type="ECO:0000256" key="2">
    <source>
        <dbReference type="ARBA" id="ARBA00022670"/>
    </source>
</evidence>
<feature type="coiled-coil region" evidence="7">
    <location>
        <begin position="79"/>
        <end position="113"/>
    </location>
</feature>
<feature type="compositionally biased region" description="Low complexity" evidence="8">
    <location>
        <begin position="45"/>
        <end position="57"/>
    </location>
</feature>
<evidence type="ECO:0000259" key="10">
    <source>
        <dbReference type="Pfam" id="PF01551"/>
    </source>
</evidence>
<gene>
    <name evidence="11" type="ORF">SAMN02983003_2523</name>
</gene>
<keyword evidence="12" id="KW-1185">Reference proteome</keyword>
<evidence type="ECO:0000256" key="7">
    <source>
        <dbReference type="SAM" id="Coils"/>
    </source>
</evidence>
<keyword evidence="3" id="KW-0479">Metal-binding</keyword>
<dbReference type="PANTHER" id="PTHR21666:SF288">
    <property type="entry name" value="CELL DIVISION PROTEIN YTFB"/>
    <property type="match status" value="1"/>
</dbReference>
<accession>A0A1K2HZK6</accession>
<evidence type="ECO:0000256" key="3">
    <source>
        <dbReference type="ARBA" id="ARBA00022723"/>
    </source>
</evidence>
<evidence type="ECO:0000313" key="12">
    <source>
        <dbReference type="Proteomes" id="UP000183447"/>
    </source>
</evidence>
<dbReference type="OrthoDB" id="9809144at2"/>
<organism evidence="11 12">
    <name type="scientific">Devosia enhydra</name>
    <dbReference type="NCBI Taxonomy" id="665118"/>
    <lineage>
        <taxon>Bacteria</taxon>
        <taxon>Pseudomonadati</taxon>
        <taxon>Pseudomonadota</taxon>
        <taxon>Alphaproteobacteria</taxon>
        <taxon>Hyphomicrobiales</taxon>
        <taxon>Devosiaceae</taxon>
        <taxon>Devosia</taxon>
    </lineage>
</organism>
<dbReference type="GO" id="GO:0046872">
    <property type="term" value="F:metal ion binding"/>
    <property type="evidence" value="ECO:0007669"/>
    <property type="project" value="UniProtKB-KW"/>
</dbReference>
<dbReference type="CDD" id="cd12797">
    <property type="entry name" value="M23_peptidase"/>
    <property type="match status" value="1"/>
</dbReference>
<dbReference type="Gene3D" id="2.70.70.10">
    <property type="entry name" value="Glucose Permease (Domain IIA)"/>
    <property type="match status" value="1"/>
</dbReference>
<evidence type="ECO:0000256" key="6">
    <source>
        <dbReference type="ARBA" id="ARBA00023049"/>
    </source>
</evidence>
<dbReference type="Proteomes" id="UP000183447">
    <property type="component" value="Unassembled WGS sequence"/>
</dbReference>
<sequence length="474" mass="48899">MRKATAPVLKALLLALATGWASLPLLAQTSGPDAAGAPVPEISNPAPVAPDAAPSPANEIAPAVPAGPEAELAARETALEEIEASISLSQERVDALRAEIAQMQGDRAQQNAALIAAAQRVRLAEIEIGAMEQRLGELIAAELEVRGRLDGADRNVASVLAALERISRNPPPALIVDPSDALGSARSAILISAILPQLKAQAEAVTADLVRLSDIKAAAQEEEATLRANFTILEEEQLRIGTLIAARRQGEEQKTAELAAEEEAANALVAQAATLRQAIDALAQRASALATAASATAAAEAGASAPRLDAETIRTALANTDRQAPAVPFAALRGYMPLPASGVTVIEYGAGDGFGGISSGVSVVTRPDAQVVAPADGHVLYVGDYLNYGQIVILNAGQDYTILLAGLAETTVSVGQFVMMGEPVGVMGSRTIGRTVATSAGVSRPTLYIELRRNSAPVDPSGWWARAQTEIESG</sequence>
<name>A0A1K2HZK6_9HYPH</name>
<keyword evidence="7" id="KW-0175">Coiled coil</keyword>
<feature type="coiled-coil region" evidence="7">
    <location>
        <begin position="216"/>
        <end position="285"/>
    </location>
</feature>
<dbReference type="SUPFAM" id="SSF51261">
    <property type="entry name" value="Duplicated hybrid motif"/>
    <property type="match status" value="1"/>
</dbReference>
<feature type="signal peptide" evidence="9">
    <location>
        <begin position="1"/>
        <end position="27"/>
    </location>
</feature>
<evidence type="ECO:0000313" key="11">
    <source>
        <dbReference type="EMBL" id="SFZ85348.1"/>
    </source>
</evidence>
<dbReference type="InterPro" id="IPR016047">
    <property type="entry name" value="M23ase_b-sheet_dom"/>
</dbReference>
<dbReference type="Pfam" id="PF01551">
    <property type="entry name" value="Peptidase_M23"/>
    <property type="match status" value="1"/>
</dbReference>
<keyword evidence="6" id="KW-0482">Metalloprotease</keyword>